<gene>
    <name evidence="4" type="ORF">Aory04_000767200</name>
</gene>
<dbReference type="InterPro" id="IPR006084">
    <property type="entry name" value="XPG/Rad2"/>
</dbReference>
<dbReference type="GO" id="GO:0004518">
    <property type="term" value="F:nuclease activity"/>
    <property type="evidence" value="ECO:0007669"/>
    <property type="project" value="InterPro"/>
</dbReference>
<keyword evidence="1" id="KW-0810">Translation regulation</keyword>
<dbReference type="Gene3D" id="3.40.50.1010">
    <property type="entry name" value="5'-nuclease"/>
    <property type="match status" value="1"/>
</dbReference>
<dbReference type="Proteomes" id="UP001165205">
    <property type="component" value="Unassembled WGS sequence"/>
</dbReference>
<dbReference type="PANTHER" id="PTHR11081">
    <property type="entry name" value="FLAP ENDONUCLEASE FAMILY MEMBER"/>
    <property type="match status" value="1"/>
</dbReference>
<dbReference type="PANTHER" id="PTHR11081:SF32">
    <property type="entry name" value="POST-TRANSCRIPTIONAL REGULATOR MKT1"/>
    <property type="match status" value="1"/>
</dbReference>
<dbReference type="InterPro" id="IPR029060">
    <property type="entry name" value="PIN-like_dom_sf"/>
</dbReference>
<sequence>MPIRPLDEWAAARTQSLPLSALKGAVVGIDASHYIKQHLLHPSTREPLLVALGGFPFALRNNIERELQTFKDSGVTCVFVFDGLDFGTKNQRPHVSPESVRAFEQAWDLYDQQQADQVVDAFSGAVDAVCGPSEVLMFDVDKLITRIDADPAQFCWITKQTCQEELGRLSNEQFLDFCLLLGSLFLPTFPIFENPAFPGKGATIRDALPMFNSAGRSALSLCAQFEEDRRMQELQYTDRYKRAFMTVKHHVFIDAEGRVGPMDPENTSSDMHELIGQRLPEELYFYLSKGVLGADVPNYLTSGEVVVSRPLGVEDTEIYRQVAGTTLTPIRTQAICLLSNSLHRFYQTKVIQVRTWYDERSDTSVNLKSLPSVKDTIQSWKIRIDQLPEGLKKLQFAVQSLKDSEFVSKSLSARESQTLANVFWRFLQLRGYIDEKHQLTSWGLCLEQALSVLDPADNLEEATFLAIEMVRFGVLNAKQWFAHVSGGPMRGSGKLNEASFYILRAITDMSLR</sequence>
<evidence type="ECO:0000313" key="5">
    <source>
        <dbReference type="Proteomes" id="UP001165205"/>
    </source>
</evidence>
<dbReference type="InterPro" id="IPR022039">
    <property type="entry name" value="MKT1_C"/>
</dbReference>
<dbReference type="Pfam" id="PF00752">
    <property type="entry name" value="XPG_N"/>
    <property type="match status" value="1"/>
</dbReference>
<name>A0AAN4YP17_ASPOZ</name>
<evidence type="ECO:0000256" key="2">
    <source>
        <dbReference type="ARBA" id="ARBA00024023"/>
    </source>
</evidence>
<dbReference type="Pfam" id="PF12246">
    <property type="entry name" value="MKT1_C"/>
    <property type="match status" value="1"/>
</dbReference>
<dbReference type="CDD" id="cd09902">
    <property type="entry name" value="H3TH_MKT1"/>
    <property type="match status" value="1"/>
</dbReference>
<dbReference type="InterPro" id="IPR006085">
    <property type="entry name" value="XPG_DNA_repair_N"/>
</dbReference>
<accession>A0AAN4YP17</accession>
<dbReference type="SUPFAM" id="SSF88723">
    <property type="entry name" value="PIN domain-like"/>
    <property type="match status" value="1"/>
</dbReference>
<comment type="caution">
    <text evidence="4">The sequence shown here is derived from an EMBL/GenBank/DDBJ whole genome shotgun (WGS) entry which is preliminary data.</text>
</comment>
<organism evidence="4 5">
    <name type="scientific">Aspergillus oryzae</name>
    <name type="common">Yellow koji mold</name>
    <dbReference type="NCBI Taxonomy" id="5062"/>
    <lineage>
        <taxon>Eukaryota</taxon>
        <taxon>Fungi</taxon>
        <taxon>Dikarya</taxon>
        <taxon>Ascomycota</taxon>
        <taxon>Pezizomycotina</taxon>
        <taxon>Eurotiomycetes</taxon>
        <taxon>Eurotiomycetidae</taxon>
        <taxon>Eurotiales</taxon>
        <taxon>Aspergillaceae</taxon>
        <taxon>Aspergillus</taxon>
        <taxon>Aspergillus subgen. Circumdati</taxon>
    </lineage>
</organism>
<evidence type="ECO:0000313" key="4">
    <source>
        <dbReference type="EMBL" id="GMG31857.1"/>
    </source>
</evidence>
<protein>
    <submittedName>
        <fullName evidence="4">Unnamed protein product</fullName>
    </submittedName>
</protein>
<comment type="similarity">
    <text evidence="2">Belongs to the XPG/RAD2 endonuclease family.</text>
</comment>
<dbReference type="InterPro" id="IPR022040">
    <property type="entry name" value="MKT1_N"/>
</dbReference>
<dbReference type="Pfam" id="PF12247">
    <property type="entry name" value="MKT1_N"/>
    <property type="match status" value="1"/>
</dbReference>
<reference evidence="4" key="1">
    <citation type="submission" date="2023-04" db="EMBL/GenBank/DDBJ databases">
        <title>Aspergillus oryzae NBRC 4228.</title>
        <authorList>
            <person name="Ichikawa N."/>
            <person name="Sato H."/>
            <person name="Tonouchi N."/>
        </authorList>
    </citation>
    <scope>NUCLEOTIDE SEQUENCE</scope>
    <source>
        <strain evidence="4">NBRC 4228</strain>
    </source>
</reference>
<dbReference type="SMART" id="SM00485">
    <property type="entry name" value="XPGN"/>
    <property type="match status" value="1"/>
</dbReference>
<evidence type="ECO:0000259" key="3">
    <source>
        <dbReference type="SMART" id="SM00485"/>
    </source>
</evidence>
<dbReference type="AlphaFoldDB" id="A0AAN4YP17"/>
<dbReference type="EMBL" id="BSYA01000091">
    <property type="protein sequence ID" value="GMG31857.1"/>
    <property type="molecule type" value="Genomic_DNA"/>
</dbReference>
<feature type="domain" description="XPG N-terminal" evidence="3">
    <location>
        <begin position="1"/>
        <end position="99"/>
    </location>
</feature>
<dbReference type="InterPro" id="IPR037314">
    <property type="entry name" value="MKT1_H3TH"/>
</dbReference>
<evidence type="ECO:0000256" key="1">
    <source>
        <dbReference type="ARBA" id="ARBA00022845"/>
    </source>
</evidence>
<proteinExistence type="inferred from homology"/>
<dbReference type="CDD" id="cd09858">
    <property type="entry name" value="PIN_MKT1"/>
    <property type="match status" value="1"/>
</dbReference>
<dbReference type="GO" id="GO:0003730">
    <property type="term" value="F:mRNA 3'-UTR binding"/>
    <property type="evidence" value="ECO:0007669"/>
    <property type="project" value="TreeGrafter"/>
</dbReference>
<dbReference type="GO" id="GO:0006417">
    <property type="term" value="P:regulation of translation"/>
    <property type="evidence" value="ECO:0007669"/>
    <property type="project" value="UniProtKB-KW"/>
</dbReference>